<comment type="caution">
    <text evidence="20">The sequence shown here is derived from an EMBL/GenBank/DDBJ whole genome shotgun (WGS) entry which is preliminary data.</text>
</comment>
<dbReference type="EMBL" id="WHWC01000014">
    <property type="protein sequence ID" value="KAG8370452.1"/>
    <property type="molecule type" value="Genomic_DNA"/>
</dbReference>
<keyword evidence="11" id="KW-0325">Glycoprotein</keyword>
<proteinExistence type="inferred from homology"/>
<comment type="catalytic activity">
    <reaction evidence="13 16">
        <text>[(1-&gt;4)-alpha-D-galacturonosyl methyl ester](n) + n H2O = [(1-&gt;4)-alpha-D-galacturonosyl](n) + n methanol + n H(+)</text>
        <dbReference type="Rhea" id="RHEA:22380"/>
        <dbReference type="Rhea" id="RHEA-COMP:14570"/>
        <dbReference type="Rhea" id="RHEA-COMP:14573"/>
        <dbReference type="ChEBI" id="CHEBI:15377"/>
        <dbReference type="ChEBI" id="CHEBI:15378"/>
        <dbReference type="ChEBI" id="CHEBI:17790"/>
        <dbReference type="ChEBI" id="CHEBI:140522"/>
        <dbReference type="ChEBI" id="CHEBI:140523"/>
        <dbReference type="EC" id="3.1.1.11"/>
    </reaction>
</comment>
<comment type="function">
    <text evidence="14">Acts in the modification of cell walls via demethylesterification of cell wall pectin.</text>
</comment>
<dbReference type="SUPFAM" id="SSF51126">
    <property type="entry name" value="Pectin lyase-like"/>
    <property type="match status" value="1"/>
</dbReference>
<accession>A0AAV6WPT3</accession>
<evidence type="ECO:0000256" key="9">
    <source>
        <dbReference type="ARBA" id="ARBA00023085"/>
    </source>
</evidence>
<dbReference type="CDD" id="cd15798">
    <property type="entry name" value="PMEI-like_3"/>
    <property type="match status" value="1"/>
</dbReference>
<dbReference type="PROSITE" id="PS00503">
    <property type="entry name" value="PECTINESTERASE_2"/>
    <property type="match status" value="1"/>
</dbReference>
<evidence type="ECO:0000256" key="2">
    <source>
        <dbReference type="ARBA" id="ARBA00005184"/>
    </source>
</evidence>
<dbReference type="InterPro" id="IPR011050">
    <property type="entry name" value="Pectin_lyase_fold/virulence"/>
</dbReference>
<evidence type="ECO:0000313" key="20">
    <source>
        <dbReference type="EMBL" id="KAG8370452.1"/>
    </source>
</evidence>
<evidence type="ECO:0000256" key="16">
    <source>
        <dbReference type="RuleBase" id="RU000589"/>
    </source>
</evidence>
<dbReference type="PANTHER" id="PTHR31707">
    <property type="entry name" value="PECTINESTERASE"/>
    <property type="match status" value="1"/>
</dbReference>
<dbReference type="GO" id="GO:0004857">
    <property type="term" value="F:enzyme inhibitor activity"/>
    <property type="evidence" value="ECO:0007669"/>
    <property type="project" value="InterPro"/>
</dbReference>
<keyword evidence="10" id="KW-1015">Disulfide bond</keyword>
<feature type="domain" description="Pectinesterase inhibitor" evidence="19">
    <location>
        <begin position="66"/>
        <end position="218"/>
    </location>
</feature>
<gene>
    <name evidence="20" type="ORF">BUALT_Bualt14G0118400</name>
</gene>
<feature type="active site" evidence="15">
    <location>
        <position position="415"/>
    </location>
</feature>
<dbReference type="GO" id="GO:0042545">
    <property type="term" value="P:cell wall modification"/>
    <property type="evidence" value="ECO:0007669"/>
    <property type="project" value="UniProtKB-UniRule"/>
</dbReference>
<keyword evidence="6" id="KW-0134">Cell wall</keyword>
<keyword evidence="8 16" id="KW-0378">Hydrolase</keyword>
<evidence type="ECO:0000256" key="3">
    <source>
        <dbReference type="ARBA" id="ARBA00006027"/>
    </source>
</evidence>
<evidence type="ECO:0000256" key="12">
    <source>
        <dbReference type="ARBA" id="ARBA00023316"/>
    </source>
</evidence>
<feature type="region of interest" description="Disordered" evidence="17">
    <location>
        <begin position="43"/>
        <end position="62"/>
    </location>
</feature>
<dbReference type="Proteomes" id="UP000826271">
    <property type="component" value="Unassembled WGS sequence"/>
</dbReference>
<dbReference type="InterPro" id="IPR035513">
    <property type="entry name" value="Invertase/methylesterase_inhib"/>
</dbReference>
<evidence type="ECO:0000256" key="17">
    <source>
        <dbReference type="SAM" id="MobiDB-lite"/>
    </source>
</evidence>
<dbReference type="FunFam" id="1.20.140.40:FF:000001">
    <property type="entry name" value="Pectinesterase"/>
    <property type="match status" value="1"/>
</dbReference>
<dbReference type="AlphaFoldDB" id="A0AAV6WPT3"/>
<evidence type="ECO:0000256" key="1">
    <source>
        <dbReference type="ARBA" id="ARBA00004191"/>
    </source>
</evidence>
<dbReference type="InterPro" id="IPR033131">
    <property type="entry name" value="Pectinesterase_Asp_AS"/>
</dbReference>
<keyword evidence="21" id="KW-1185">Reference proteome</keyword>
<dbReference type="GO" id="GO:0030599">
    <property type="term" value="F:pectinesterase activity"/>
    <property type="evidence" value="ECO:0007669"/>
    <property type="project" value="UniProtKB-UniRule"/>
</dbReference>
<keyword evidence="7" id="KW-0964">Secreted</keyword>
<dbReference type="EC" id="3.1.1.11" evidence="5 16"/>
<organism evidence="20 21">
    <name type="scientific">Buddleja alternifolia</name>
    <dbReference type="NCBI Taxonomy" id="168488"/>
    <lineage>
        <taxon>Eukaryota</taxon>
        <taxon>Viridiplantae</taxon>
        <taxon>Streptophyta</taxon>
        <taxon>Embryophyta</taxon>
        <taxon>Tracheophyta</taxon>
        <taxon>Spermatophyta</taxon>
        <taxon>Magnoliopsida</taxon>
        <taxon>eudicotyledons</taxon>
        <taxon>Gunneridae</taxon>
        <taxon>Pentapetalae</taxon>
        <taxon>asterids</taxon>
        <taxon>lamiids</taxon>
        <taxon>Lamiales</taxon>
        <taxon>Scrophulariaceae</taxon>
        <taxon>Buddlejeae</taxon>
        <taxon>Buddleja</taxon>
    </lineage>
</organism>
<dbReference type="NCBIfam" id="TIGR01614">
    <property type="entry name" value="PME_inhib"/>
    <property type="match status" value="1"/>
</dbReference>
<comment type="similarity">
    <text evidence="3">In the N-terminal section; belongs to the PMEI family.</text>
</comment>
<dbReference type="GO" id="GO:0045490">
    <property type="term" value="P:pectin catabolic process"/>
    <property type="evidence" value="ECO:0007669"/>
    <property type="project" value="UniProtKB-UniRule"/>
</dbReference>
<sequence>MAEKKSTNPKKLVIVGLIITILVVGAAVAAVVLVKKHLKHKHKKTYKSVPPKYSQDKNKNGTNISTKKKAIEELCQNTYYDQTCINSLEKASDTTDPKILIKTGFEVAIEELYKAINQSESLQKATKDPETAQAYKTCQKLLDDSIRDLQRSIQDMSDSSDGLNLRRFVDDIQTWLTGALTYQDTCLDTLDEAKGHASDEMRQILKASRELTINGLALMNEFSKVLIPDFQASGRRLMGLKTHGLVQVAPEPAKPSGTILENVKPNVVVAKDGSGKYKTINEAVKDIPIKSNQTFVIHIKEGVYEEYVHLNSGMWSVMFLGDGPTKTKITGNKSKLGGVETFWTATVVVEGHNFIAKDIGFENTAGGRMHQAVAVRVTGDQAIFYNCQIDGHQDTLYAHNHRQFYRDCTISGTIDFIFGNARAVFQNCTFLIRKPEDTAKQCMLTAQGRTVVNETSAIVLQNCRVLPGPDYPVNDMSYKTYLGRPWKQYSRTIVMDSEIGGFIRPEGWSPWNDTSAHLDTCWYAEVNNKGPGSDLSKRVNWPGYKKISLEEAVKYTPGEYLLGDTWIAGKGIPYTSGLIKN</sequence>
<evidence type="ECO:0000256" key="14">
    <source>
        <dbReference type="ARBA" id="ARBA00057335"/>
    </source>
</evidence>
<comment type="subcellular location">
    <subcellularLocation>
        <location evidence="1">Secreted</location>
        <location evidence="1">Cell wall</location>
    </subcellularLocation>
</comment>
<dbReference type="Pfam" id="PF01095">
    <property type="entry name" value="Pectinesterase"/>
    <property type="match status" value="1"/>
</dbReference>
<dbReference type="Gene3D" id="1.20.140.40">
    <property type="entry name" value="Invertase/pectin methylesterase inhibitor family protein"/>
    <property type="match status" value="1"/>
</dbReference>
<name>A0AAV6WPT3_9LAMI</name>
<dbReference type="SUPFAM" id="SSF101148">
    <property type="entry name" value="Plant invertase/pectin methylesterase inhibitor"/>
    <property type="match status" value="1"/>
</dbReference>
<feature type="transmembrane region" description="Helical" evidence="18">
    <location>
        <begin position="12"/>
        <end position="34"/>
    </location>
</feature>
<dbReference type="SMART" id="SM00856">
    <property type="entry name" value="PMEI"/>
    <property type="match status" value="1"/>
</dbReference>
<evidence type="ECO:0000256" key="10">
    <source>
        <dbReference type="ARBA" id="ARBA00023157"/>
    </source>
</evidence>
<evidence type="ECO:0000256" key="13">
    <source>
        <dbReference type="ARBA" id="ARBA00047928"/>
    </source>
</evidence>
<dbReference type="InterPro" id="IPR012334">
    <property type="entry name" value="Pectin_lyas_fold"/>
</dbReference>
<dbReference type="InterPro" id="IPR000070">
    <property type="entry name" value="Pectinesterase_cat"/>
</dbReference>
<evidence type="ECO:0000313" key="21">
    <source>
        <dbReference type="Proteomes" id="UP000826271"/>
    </source>
</evidence>
<keyword evidence="18" id="KW-0812">Transmembrane</keyword>
<keyword evidence="12" id="KW-0961">Cell wall biogenesis/degradation</keyword>
<evidence type="ECO:0000256" key="4">
    <source>
        <dbReference type="ARBA" id="ARBA00007786"/>
    </source>
</evidence>
<evidence type="ECO:0000256" key="11">
    <source>
        <dbReference type="ARBA" id="ARBA00023180"/>
    </source>
</evidence>
<evidence type="ECO:0000256" key="15">
    <source>
        <dbReference type="PROSITE-ProRule" id="PRU10040"/>
    </source>
</evidence>
<keyword evidence="9 16" id="KW-0063">Aspartyl esterase</keyword>
<evidence type="ECO:0000256" key="5">
    <source>
        <dbReference type="ARBA" id="ARBA00013229"/>
    </source>
</evidence>
<dbReference type="Pfam" id="PF04043">
    <property type="entry name" value="PMEI"/>
    <property type="match status" value="1"/>
</dbReference>
<evidence type="ECO:0000256" key="18">
    <source>
        <dbReference type="SAM" id="Phobius"/>
    </source>
</evidence>
<dbReference type="InterPro" id="IPR006501">
    <property type="entry name" value="Pectinesterase_inhib_dom"/>
</dbReference>
<protein>
    <recommendedName>
        <fullName evidence="5 16">Pectinesterase</fullName>
        <ecNumber evidence="5 16">3.1.1.11</ecNumber>
    </recommendedName>
</protein>
<evidence type="ECO:0000256" key="7">
    <source>
        <dbReference type="ARBA" id="ARBA00022525"/>
    </source>
</evidence>
<comment type="similarity">
    <text evidence="4">In the C-terminal section; belongs to the pectinesterase family.</text>
</comment>
<evidence type="ECO:0000256" key="8">
    <source>
        <dbReference type="ARBA" id="ARBA00022801"/>
    </source>
</evidence>
<evidence type="ECO:0000259" key="19">
    <source>
        <dbReference type="SMART" id="SM00856"/>
    </source>
</evidence>
<evidence type="ECO:0000256" key="6">
    <source>
        <dbReference type="ARBA" id="ARBA00022512"/>
    </source>
</evidence>
<dbReference type="Gene3D" id="2.160.20.10">
    <property type="entry name" value="Single-stranded right-handed beta-helix, Pectin lyase-like"/>
    <property type="match status" value="1"/>
</dbReference>
<keyword evidence="18" id="KW-0472">Membrane</keyword>
<dbReference type="FunFam" id="2.160.20.10:FF:000001">
    <property type="entry name" value="Pectinesterase"/>
    <property type="match status" value="1"/>
</dbReference>
<keyword evidence="18" id="KW-1133">Transmembrane helix</keyword>
<reference evidence="20" key="1">
    <citation type="submission" date="2019-10" db="EMBL/GenBank/DDBJ databases">
        <authorList>
            <person name="Zhang R."/>
            <person name="Pan Y."/>
            <person name="Wang J."/>
            <person name="Ma R."/>
            <person name="Yu S."/>
        </authorList>
    </citation>
    <scope>NUCLEOTIDE SEQUENCE</scope>
    <source>
        <strain evidence="20">LA-IB0</strain>
        <tissue evidence="20">Leaf</tissue>
    </source>
</reference>
<comment type="pathway">
    <text evidence="2 16">Glycan metabolism; pectin degradation; 2-dehydro-3-deoxy-D-gluconate from pectin: step 1/5.</text>
</comment>